<proteinExistence type="predicted"/>
<dbReference type="EMBL" id="OV170222">
    <property type="protein sequence ID" value="CAH0720647.1"/>
    <property type="molecule type" value="Genomic_DNA"/>
</dbReference>
<dbReference type="PANTHER" id="PTHR47331">
    <property type="entry name" value="PHD-TYPE DOMAIN-CONTAINING PROTEIN"/>
    <property type="match status" value="1"/>
</dbReference>
<dbReference type="Pfam" id="PF05380">
    <property type="entry name" value="Peptidase_A17"/>
    <property type="match status" value="1"/>
</dbReference>
<keyword evidence="2" id="KW-1185">Reference proteome</keyword>
<evidence type="ECO:0000313" key="2">
    <source>
        <dbReference type="Proteomes" id="UP000838878"/>
    </source>
</evidence>
<sequence length="381" mass="43481">MPLRKWKSNALNFDNDEITTTSLNLNIGSDNPNIKLVLGLGWQSDSDELCFSINNKIPSVMTKRTILSVISQIFDPLGLLAPCVISMKCLLQKLWLLKLSWDDPLPSDISRSWNEFIINLPLLNDLRIIRNVLVDSYTYIDLHVFCDASQYAYGACLYICSGNDNGETLVRLLMAKSRVAPIKPMTMPRLELCGALVALRLYEKATNALRVKVRRTFFWTDSSIVLGWLKMVPSKLQPFVRNRVGEILEKSLNCIWKHVPTHDNPADHISRGVDAKTIMSLDIWWSGPTFLKRDMSQWPTHPKIVGPLPELRSVIAVNVAITNNDDNDFINFSKFSNFSRLKRTVAYVLRKSNFQVKFSENIVRPDSRRYKNFAGARMGKD</sequence>
<dbReference type="OrthoDB" id="8036689at2759"/>
<evidence type="ECO:0000313" key="1">
    <source>
        <dbReference type="EMBL" id="CAH0720647.1"/>
    </source>
</evidence>
<dbReference type="SUPFAM" id="SSF53098">
    <property type="entry name" value="Ribonuclease H-like"/>
    <property type="match status" value="1"/>
</dbReference>
<organism evidence="1 2">
    <name type="scientific">Brenthis ino</name>
    <name type="common">lesser marbled fritillary</name>
    <dbReference type="NCBI Taxonomy" id="405034"/>
    <lineage>
        <taxon>Eukaryota</taxon>
        <taxon>Metazoa</taxon>
        <taxon>Ecdysozoa</taxon>
        <taxon>Arthropoda</taxon>
        <taxon>Hexapoda</taxon>
        <taxon>Insecta</taxon>
        <taxon>Pterygota</taxon>
        <taxon>Neoptera</taxon>
        <taxon>Endopterygota</taxon>
        <taxon>Lepidoptera</taxon>
        <taxon>Glossata</taxon>
        <taxon>Ditrysia</taxon>
        <taxon>Papilionoidea</taxon>
        <taxon>Nymphalidae</taxon>
        <taxon>Heliconiinae</taxon>
        <taxon>Argynnini</taxon>
        <taxon>Brenthis</taxon>
    </lineage>
</organism>
<accession>A0A8J9UVW2</accession>
<dbReference type="InterPro" id="IPR012337">
    <property type="entry name" value="RNaseH-like_sf"/>
</dbReference>
<gene>
    <name evidence="1" type="ORF">BINO364_LOCUS6854</name>
</gene>
<dbReference type="Proteomes" id="UP000838878">
    <property type="component" value="Chromosome 2"/>
</dbReference>
<dbReference type="InterPro" id="IPR008042">
    <property type="entry name" value="Retrotrans_Pao"/>
</dbReference>
<dbReference type="AlphaFoldDB" id="A0A8J9UVW2"/>
<reference evidence="1" key="1">
    <citation type="submission" date="2021-12" db="EMBL/GenBank/DDBJ databases">
        <authorList>
            <person name="Martin H S."/>
        </authorList>
    </citation>
    <scope>NUCLEOTIDE SEQUENCE</scope>
</reference>
<name>A0A8J9UVW2_9NEOP</name>
<protein>
    <submittedName>
        <fullName evidence="1">Uncharacterized protein</fullName>
    </submittedName>
</protein>
<feature type="non-terminal residue" evidence="1">
    <location>
        <position position="381"/>
    </location>
</feature>